<keyword evidence="3" id="KW-0805">Transcription regulation</keyword>
<dbReference type="InterPro" id="IPR011006">
    <property type="entry name" value="CheY-like_superfamily"/>
</dbReference>
<dbReference type="SUPFAM" id="SSF52540">
    <property type="entry name" value="P-loop containing nucleoside triphosphate hydrolases"/>
    <property type="match status" value="1"/>
</dbReference>
<dbReference type="Pfam" id="PF25601">
    <property type="entry name" value="AAA_lid_14"/>
    <property type="match status" value="1"/>
</dbReference>
<evidence type="ECO:0000256" key="4">
    <source>
        <dbReference type="ARBA" id="ARBA00023163"/>
    </source>
</evidence>
<dbReference type="GO" id="GO:0003677">
    <property type="term" value="F:DNA binding"/>
    <property type="evidence" value="ECO:0007669"/>
    <property type="project" value="UniProtKB-KW"/>
</dbReference>
<dbReference type="EMBL" id="JACHIF010000010">
    <property type="protein sequence ID" value="MBB5039900.1"/>
    <property type="molecule type" value="Genomic_DNA"/>
</dbReference>
<gene>
    <name evidence="8" type="ORF">HNQ64_004178</name>
</gene>
<dbReference type="Pfam" id="PF14532">
    <property type="entry name" value="Sigma54_activ_2"/>
    <property type="match status" value="1"/>
</dbReference>
<dbReference type="PROSITE" id="PS50045">
    <property type="entry name" value="SIGMA54_INTERACT_4"/>
    <property type="match status" value="1"/>
</dbReference>
<dbReference type="InterPro" id="IPR027417">
    <property type="entry name" value="P-loop_NTPase"/>
</dbReference>
<protein>
    <submittedName>
        <fullName evidence="8">DNA-binding NtrC family response regulator</fullName>
    </submittedName>
</protein>
<keyword evidence="8" id="KW-0238">DNA-binding</keyword>
<dbReference type="CDD" id="cd00156">
    <property type="entry name" value="REC"/>
    <property type="match status" value="1"/>
</dbReference>
<dbReference type="InterPro" id="IPR002078">
    <property type="entry name" value="Sigma_54_int"/>
</dbReference>
<dbReference type="Gene3D" id="1.10.8.60">
    <property type="match status" value="1"/>
</dbReference>
<organism evidence="8 9">
    <name type="scientific">Prosthecobacter dejongeii</name>
    <dbReference type="NCBI Taxonomy" id="48465"/>
    <lineage>
        <taxon>Bacteria</taxon>
        <taxon>Pseudomonadati</taxon>
        <taxon>Verrucomicrobiota</taxon>
        <taxon>Verrucomicrobiia</taxon>
        <taxon>Verrucomicrobiales</taxon>
        <taxon>Verrucomicrobiaceae</taxon>
        <taxon>Prosthecobacter</taxon>
    </lineage>
</organism>
<proteinExistence type="predicted"/>
<dbReference type="SUPFAM" id="SSF46689">
    <property type="entry name" value="Homeodomain-like"/>
    <property type="match status" value="1"/>
</dbReference>
<dbReference type="Gene3D" id="3.40.50.300">
    <property type="entry name" value="P-loop containing nucleotide triphosphate hydrolases"/>
    <property type="match status" value="1"/>
</dbReference>
<feature type="modified residue" description="4-aspartylphosphate" evidence="5">
    <location>
        <position position="52"/>
    </location>
</feature>
<evidence type="ECO:0000313" key="9">
    <source>
        <dbReference type="Proteomes" id="UP000534294"/>
    </source>
</evidence>
<keyword evidence="1" id="KW-0547">Nucleotide-binding</keyword>
<evidence type="ECO:0000256" key="1">
    <source>
        <dbReference type="ARBA" id="ARBA00022741"/>
    </source>
</evidence>
<keyword evidence="4" id="KW-0804">Transcription</keyword>
<name>A0A7W7YPU5_9BACT</name>
<dbReference type="Pfam" id="PF00072">
    <property type="entry name" value="Response_reg"/>
    <property type="match status" value="1"/>
</dbReference>
<feature type="domain" description="Response regulatory" evidence="7">
    <location>
        <begin position="3"/>
        <end position="117"/>
    </location>
</feature>
<dbReference type="Proteomes" id="UP000534294">
    <property type="component" value="Unassembled WGS sequence"/>
</dbReference>
<evidence type="ECO:0000259" key="7">
    <source>
        <dbReference type="PROSITE" id="PS50110"/>
    </source>
</evidence>
<dbReference type="GO" id="GO:0000160">
    <property type="term" value="P:phosphorelay signal transduction system"/>
    <property type="evidence" value="ECO:0007669"/>
    <property type="project" value="InterPro"/>
</dbReference>
<dbReference type="Gene3D" id="1.10.10.60">
    <property type="entry name" value="Homeodomain-like"/>
    <property type="match status" value="1"/>
</dbReference>
<dbReference type="InterPro" id="IPR001789">
    <property type="entry name" value="Sig_transdc_resp-reg_receiver"/>
</dbReference>
<dbReference type="RefSeq" id="WP_184212093.1">
    <property type="nucleotide sequence ID" value="NZ_JACHIF010000010.1"/>
</dbReference>
<keyword evidence="9" id="KW-1185">Reference proteome</keyword>
<dbReference type="Gene3D" id="3.40.50.2300">
    <property type="match status" value="1"/>
</dbReference>
<reference evidence="8 9" key="1">
    <citation type="submission" date="2020-08" db="EMBL/GenBank/DDBJ databases">
        <title>Genomic Encyclopedia of Type Strains, Phase IV (KMG-IV): sequencing the most valuable type-strain genomes for metagenomic binning, comparative biology and taxonomic classification.</title>
        <authorList>
            <person name="Goeker M."/>
        </authorList>
    </citation>
    <scope>NUCLEOTIDE SEQUENCE [LARGE SCALE GENOMIC DNA]</scope>
    <source>
        <strain evidence="8 9">DSM 12251</strain>
    </source>
</reference>
<accession>A0A7W7YPU5</accession>
<dbReference type="GO" id="GO:0006355">
    <property type="term" value="P:regulation of DNA-templated transcription"/>
    <property type="evidence" value="ECO:0007669"/>
    <property type="project" value="InterPro"/>
</dbReference>
<dbReference type="InterPro" id="IPR058031">
    <property type="entry name" value="AAA_lid_NorR"/>
</dbReference>
<dbReference type="PROSITE" id="PS50110">
    <property type="entry name" value="RESPONSE_REGULATORY"/>
    <property type="match status" value="1"/>
</dbReference>
<evidence type="ECO:0000259" key="6">
    <source>
        <dbReference type="PROSITE" id="PS50045"/>
    </source>
</evidence>
<dbReference type="AlphaFoldDB" id="A0A7W7YPU5"/>
<sequence length="432" mass="46608">MPRVLIIEDEYALAAALSTVVRRLGAEPVVAASGLGGLEKAQRQKFDAVLLDIGLPDMSGLKVLATLRANPNPPPIVIITAHGTLDNALEARRLGAHDYFLKPLNLAEIQPQLRALLELPRNEAPQTAASPAPAIMIGDAPDMQRAFAIIAQACATAVPVLLTGQPGTGKTLAAEVIAAQSTPHTLVIFRSDEWPTDQAGTVLAQCLERSKGGTLLIEEVGSLSLPVQATLCRALAQAEQRILATSSLPLLEFISQGRFREDLYYLISVLHVALPPLAARTGDLPALATAMLQRAAPDRELPLALESLAALKGYDWPGNVRELVTAMQHVAAVCSAAPVLPRHLPEAISSHSQESKHLDEALRRALIAWVDQKLTCPEELIPDYDTLLAEVEKPLLAELLHRFEDKPTRLAAALNMNRATLRRKLRELLGKE</sequence>
<comment type="caution">
    <text evidence="8">The sequence shown here is derived from an EMBL/GenBank/DDBJ whole genome shotgun (WGS) entry which is preliminary data.</text>
</comment>
<evidence type="ECO:0000313" key="8">
    <source>
        <dbReference type="EMBL" id="MBB5039900.1"/>
    </source>
</evidence>
<dbReference type="InterPro" id="IPR003593">
    <property type="entry name" value="AAA+_ATPase"/>
</dbReference>
<dbReference type="PROSITE" id="PS00688">
    <property type="entry name" value="SIGMA54_INTERACT_3"/>
    <property type="match status" value="1"/>
</dbReference>
<keyword evidence="5" id="KW-0597">Phosphoprotein</keyword>
<evidence type="ECO:0000256" key="2">
    <source>
        <dbReference type="ARBA" id="ARBA00022840"/>
    </source>
</evidence>
<dbReference type="InterPro" id="IPR009057">
    <property type="entry name" value="Homeodomain-like_sf"/>
</dbReference>
<evidence type="ECO:0000256" key="5">
    <source>
        <dbReference type="PROSITE-ProRule" id="PRU00169"/>
    </source>
</evidence>
<dbReference type="GO" id="GO:0005524">
    <property type="term" value="F:ATP binding"/>
    <property type="evidence" value="ECO:0007669"/>
    <property type="project" value="UniProtKB-KW"/>
</dbReference>
<dbReference type="SUPFAM" id="SSF52172">
    <property type="entry name" value="CheY-like"/>
    <property type="match status" value="1"/>
</dbReference>
<feature type="domain" description="Sigma-54 factor interaction" evidence="6">
    <location>
        <begin position="136"/>
        <end position="332"/>
    </location>
</feature>
<dbReference type="InterPro" id="IPR025944">
    <property type="entry name" value="Sigma_54_int_dom_CS"/>
</dbReference>
<dbReference type="PANTHER" id="PTHR32071">
    <property type="entry name" value="TRANSCRIPTIONAL REGULATORY PROTEIN"/>
    <property type="match status" value="1"/>
</dbReference>
<evidence type="ECO:0000256" key="3">
    <source>
        <dbReference type="ARBA" id="ARBA00023015"/>
    </source>
</evidence>
<dbReference type="CDD" id="cd00009">
    <property type="entry name" value="AAA"/>
    <property type="match status" value="1"/>
</dbReference>
<dbReference type="SMART" id="SM00448">
    <property type="entry name" value="REC"/>
    <property type="match status" value="1"/>
</dbReference>
<dbReference type="SMART" id="SM00382">
    <property type="entry name" value="AAA"/>
    <property type="match status" value="1"/>
</dbReference>
<keyword evidence="2" id="KW-0067">ATP-binding</keyword>